<feature type="domain" description="BESS" evidence="3">
    <location>
        <begin position="114"/>
        <end position="153"/>
    </location>
</feature>
<name>A0A7R9GW66_TIMCR</name>
<evidence type="ECO:0000256" key="1">
    <source>
        <dbReference type="PROSITE-ProRule" id="PRU00371"/>
    </source>
</evidence>
<organism evidence="4">
    <name type="scientific">Timema cristinae</name>
    <name type="common">Walking stick</name>
    <dbReference type="NCBI Taxonomy" id="61476"/>
    <lineage>
        <taxon>Eukaryota</taxon>
        <taxon>Metazoa</taxon>
        <taxon>Ecdysozoa</taxon>
        <taxon>Arthropoda</taxon>
        <taxon>Hexapoda</taxon>
        <taxon>Insecta</taxon>
        <taxon>Pterygota</taxon>
        <taxon>Neoptera</taxon>
        <taxon>Polyneoptera</taxon>
        <taxon>Phasmatodea</taxon>
        <taxon>Timematodea</taxon>
        <taxon>Timematoidea</taxon>
        <taxon>Timematidae</taxon>
        <taxon>Timema</taxon>
    </lineage>
</organism>
<sequence length="469" mass="52379">MVALFYQLHNTPNTTGPTHPNVNNLSDCVPKTHHQEILTSNIQEKVILPTRGAVRITSRGAANKIFTPYLRDMEDPPVPERSVYASTSAHREVRKRRNLDDVNEQILKALEAREDPHLSFCKGILPAIKEFNEEDTLDFQMGVLKLIKSIKIKRLNPSSSLTNLPPHPFLHHSTPYYQTLPPLQIYQSPTQQFPRPDLPPELIPLHPQSTYPPLDPVSTISSKHKNGSFTITSRTAPIDFNNYYEIGHKGITGIGGKANTQVCKIRGPNVGYEPGHYDCESQWVPDCVTCVSVGVRATCVTLFVRLVRLRGCLKHTHNGLYMTYPLPFAPFVNSDVGPKMGQGIRMDKLQKQGQPSLTALATSDIEFINTMKEFIVDGNATCIDNLDNTYINVFYSSGLHLSIKIRFRREMKLFIEEELLSVEFSLSKRSNESEKGTLPLKSLPKASAANASSCVESARCPANADTLDT</sequence>
<dbReference type="EMBL" id="OC317769">
    <property type="protein sequence ID" value="CAD7398963.1"/>
    <property type="molecule type" value="Genomic_DNA"/>
</dbReference>
<dbReference type="GO" id="GO:0005634">
    <property type="term" value="C:nucleus"/>
    <property type="evidence" value="ECO:0007669"/>
    <property type="project" value="UniProtKB-SubCell"/>
</dbReference>
<accession>A0A7R9GW66</accession>
<dbReference type="GO" id="GO:0003677">
    <property type="term" value="F:DNA binding"/>
    <property type="evidence" value="ECO:0007669"/>
    <property type="project" value="InterPro"/>
</dbReference>
<keyword evidence="1" id="KW-0539">Nucleus</keyword>
<comment type="subcellular location">
    <subcellularLocation>
        <location evidence="1">Nucleus</location>
    </subcellularLocation>
</comment>
<evidence type="ECO:0000259" key="3">
    <source>
        <dbReference type="PROSITE" id="PS51031"/>
    </source>
</evidence>
<gene>
    <name evidence="4" type="ORF">TCEB3V08_LOCUS4746</name>
</gene>
<dbReference type="InterPro" id="IPR004210">
    <property type="entry name" value="BESS_motif"/>
</dbReference>
<evidence type="ECO:0000256" key="2">
    <source>
        <dbReference type="SAM" id="MobiDB-lite"/>
    </source>
</evidence>
<reference evidence="4" key="1">
    <citation type="submission" date="2020-11" db="EMBL/GenBank/DDBJ databases">
        <authorList>
            <person name="Tran Van P."/>
        </authorList>
    </citation>
    <scope>NUCLEOTIDE SEQUENCE</scope>
</reference>
<dbReference type="AlphaFoldDB" id="A0A7R9GW66"/>
<feature type="region of interest" description="Disordered" evidence="2">
    <location>
        <begin position="449"/>
        <end position="469"/>
    </location>
</feature>
<protein>
    <recommendedName>
        <fullName evidence="3">BESS domain-containing protein</fullName>
    </recommendedName>
</protein>
<proteinExistence type="predicted"/>
<dbReference type="PROSITE" id="PS51031">
    <property type="entry name" value="BESS"/>
    <property type="match status" value="1"/>
</dbReference>
<evidence type="ECO:0000313" key="4">
    <source>
        <dbReference type="EMBL" id="CAD7398963.1"/>
    </source>
</evidence>